<gene>
    <name evidence="4" type="ORF">OUZ56_028110</name>
</gene>
<dbReference type="SMART" id="SM00164">
    <property type="entry name" value="TBC"/>
    <property type="match status" value="1"/>
</dbReference>
<feature type="compositionally biased region" description="Polar residues" evidence="2">
    <location>
        <begin position="115"/>
        <end position="125"/>
    </location>
</feature>
<feature type="compositionally biased region" description="Polar residues" evidence="2">
    <location>
        <begin position="943"/>
        <end position="952"/>
    </location>
</feature>
<protein>
    <recommendedName>
        <fullName evidence="3">Rab-GAP TBC domain-containing protein</fullName>
    </recommendedName>
</protein>
<organism evidence="4 5">
    <name type="scientific">Daphnia magna</name>
    <dbReference type="NCBI Taxonomy" id="35525"/>
    <lineage>
        <taxon>Eukaryota</taxon>
        <taxon>Metazoa</taxon>
        <taxon>Ecdysozoa</taxon>
        <taxon>Arthropoda</taxon>
        <taxon>Crustacea</taxon>
        <taxon>Branchiopoda</taxon>
        <taxon>Diplostraca</taxon>
        <taxon>Cladocera</taxon>
        <taxon>Anomopoda</taxon>
        <taxon>Daphniidae</taxon>
        <taxon>Daphnia</taxon>
    </lineage>
</organism>
<dbReference type="PROSITE" id="PS50086">
    <property type="entry name" value="TBC_RABGAP"/>
    <property type="match status" value="1"/>
</dbReference>
<keyword evidence="1" id="KW-0175">Coiled coil</keyword>
<evidence type="ECO:0000313" key="4">
    <source>
        <dbReference type="EMBL" id="KAK4036038.1"/>
    </source>
</evidence>
<dbReference type="PANTHER" id="PTHR47219">
    <property type="entry name" value="RAB GTPASE-ACTIVATING PROTEIN 1-LIKE"/>
    <property type="match status" value="1"/>
</dbReference>
<feature type="coiled-coil region" evidence="1">
    <location>
        <begin position="505"/>
        <end position="553"/>
    </location>
</feature>
<feature type="domain" description="Rab-GAP TBC" evidence="3">
    <location>
        <begin position="260"/>
        <end position="445"/>
    </location>
</feature>
<accession>A0ABR0B2W6</accession>
<proteinExistence type="predicted"/>
<feature type="region of interest" description="Disordered" evidence="2">
    <location>
        <begin position="192"/>
        <end position="228"/>
    </location>
</feature>
<dbReference type="PANTHER" id="PTHR47219:SF22">
    <property type="entry name" value="RAB-GAP TBC DOMAIN-CONTAINING PROTEIN"/>
    <property type="match status" value="1"/>
</dbReference>
<name>A0ABR0B2W6_9CRUS</name>
<comment type="caution">
    <text evidence="4">The sequence shown here is derived from an EMBL/GenBank/DDBJ whole genome shotgun (WGS) entry which is preliminary data.</text>
</comment>
<dbReference type="InterPro" id="IPR050302">
    <property type="entry name" value="Rab_GAP_TBC_domain"/>
</dbReference>
<dbReference type="InterPro" id="IPR035969">
    <property type="entry name" value="Rab-GAP_TBC_sf"/>
</dbReference>
<evidence type="ECO:0000256" key="2">
    <source>
        <dbReference type="SAM" id="MobiDB-lite"/>
    </source>
</evidence>
<dbReference type="InterPro" id="IPR000195">
    <property type="entry name" value="Rab-GAP-TBC_dom"/>
</dbReference>
<evidence type="ECO:0000313" key="5">
    <source>
        <dbReference type="Proteomes" id="UP001234178"/>
    </source>
</evidence>
<feature type="compositionally biased region" description="Polar residues" evidence="2">
    <location>
        <begin position="205"/>
        <end position="221"/>
    </location>
</feature>
<evidence type="ECO:0000256" key="1">
    <source>
        <dbReference type="SAM" id="Coils"/>
    </source>
</evidence>
<feature type="coiled-coil region" evidence="1">
    <location>
        <begin position="765"/>
        <end position="905"/>
    </location>
</feature>
<feature type="compositionally biased region" description="Low complexity" evidence="2">
    <location>
        <begin position="75"/>
        <end position="87"/>
    </location>
</feature>
<dbReference type="Gene3D" id="1.10.10.750">
    <property type="entry name" value="Ypt/Rab-GAP domain of gyp1p, domain 1"/>
    <property type="match status" value="1"/>
</dbReference>
<feature type="coiled-coil region" evidence="1">
    <location>
        <begin position="646"/>
        <end position="673"/>
    </location>
</feature>
<reference evidence="4 5" key="1">
    <citation type="journal article" date="2023" name="Nucleic Acids Res.">
        <title>The hologenome of Daphnia magna reveals possible DNA methylation and microbiome-mediated evolution of the host genome.</title>
        <authorList>
            <person name="Chaturvedi A."/>
            <person name="Li X."/>
            <person name="Dhandapani V."/>
            <person name="Marshall H."/>
            <person name="Kissane S."/>
            <person name="Cuenca-Cambronero M."/>
            <person name="Asole G."/>
            <person name="Calvet F."/>
            <person name="Ruiz-Romero M."/>
            <person name="Marangio P."/>
            <person name="Guigo R."/>
            <person name="Rago D."/>
            <person name="Mirbahai L."/>
            <person name="Eastwood N."/>
            <person name="Colbourne J.K."/>
            <person name="Zhou J."/>
            <person name="Mallon E."/>
            <person name="Orsini L."/>
        </authorList>
    </citation>
    <scope>NUCLEOTIDE SEQUENCE [LARGE SCALE GENOMIC DNA]</scope>
    <source>
        <strain evidence="4">LRV0_1</strain>
    </source>
</reference>
<keyword evidence="5" id="KW-1185">Reference proteome</keyword>
<dbReference type="SUPFAM" id="SSF47923">
    <property type="entry name" value="Ypt/Rab-GAP domain of gyp1p"/>
    <property type="match status" value="2"/>
</dbReference>
<dbReference type="Gene3D" id="1.10.8.270">
    <property type="entry name" value="putative rabgap domain of human tbc1 domain family member 14 like domains"/>
    <property type="match status" value="1"/>
</dbReference>
<feature type="region of interest" description="Disordered" evidence="2">
    <location>
        <begin position="75"/>
        <end position="129"/>
    </location>
</feature>
<sequence>MVIQKLWIYRSAHKIPPSPIVTCNRHTGDDVGTVHRPVLMALEEEVTEDGMASTSSLNSSIQSPLKAIASAVFSSSSSPQPHVNGSSTMTTTPKPVKKDIYRGECQVDDAGRNGQGTVDSVTVKSGGSRPCSLPCSLNNNNNNGTNGFYSPSSPETPAVLPDEEAALLAKLEEANRMIELDSKSLNSLAGTGTSIASGHSRKSSDASQISLNSGSSANSQEARSDDNEEDQWSLWGRLVADWSNTYKKRNAYVKDLVRKGIPHHFRGVVWPLLCGANDSPAKSQYAEYIKATSACEKVIRRDIARTYPEHDFFKEKDGLGQESLFNVMKAYSLHDREVGYCQGSAFIVGILLMQMPEEEAFAVVVKLMQDYRLREIFKPSMAELGLVLYQLKNLVEELLPDLHAHFLSQSFDTSMYASSWFLTLFSTTLTLSVACRVMDAFLIDGMEIIFRLAVAILNFGKEDLLSQDMEGMLKYFQKEVPARFDPCPDPLFAAAYNVKYSAKRMKKWEKEYTALKTKEQEDQEEVRRLRTENRMLRQKVSMLETESSELAERLVRGQVSRADQEETTFHLKRELEASRQRDAENNAHLRELQQRLKHMEQENYSRQSSLDVEPTTSPSLQAELLKQKEELIQCLQEQLIGGRLRQAEMDSMIRDMKNQLHEHEEDKKRLREATPDNVVLALQEELIAVKLREAEATLALKELRPKISELSSQWLRHLQDEHTTENQPTSLESTPKKLLFWENNRSSSSAGGNKSDELMTIRLREMEAVTELRELRLRVMELETQNQVLSNQLKRQDEEIKALVSKTEASERLEKEHQSKIKEHERKYADLEAKMREDSMLARIHDAEHSQHVAELSQKISQLEMKNEQMLTEGELSMVEDSDRVRELQDRIGDLKAEIQRLEHVNRKLGGTNGFSKLAHQQEVSDPSDDDEDMSKLELRFSPRTSVENLTS</sequence>
<dbReference type="Proteomes" id="UP001234178">
    <property type="component" value="Unassembled WGS sequence"/>
</dbReference>
<dbReference type="EMBL" id="JAOYFB010000040">
    <property type="protein sequence ID" value="KAK4036038.1"/>
    <property type="molecule type" value="Genomic_DNA"/>
</dbReference>
<feature type="region of interest" description="Disordered" evidence="2">
    <location>
        <begin position="909"/>
        <end position="952"/>
    </location>
</feature>
<evidence type="ECO:0000259" key="3">
    <source>
        <dbReference type="PROSITE" id="PS50086"/>
    </source>
</evidence>
<dbReference type="Pfam" id="PF00566">
    <property type="entry name" value="RabGAP-TBC"/>
    <property type="match status" value="1"/>
</dbReference>
<dbReference type="Gene3D" id="1.10.472.80">
    <property type="entry name" value="Ypt/Rab-GAP domain of gyp1p, domain 3"/>
    <property type="match status" value="1"/>
</dbReference>